<dbReference type="Pfam" id="PF00471">
    <property type="entry name" value="Ribosomal_L33"/>
    <property type="match status" value="1"/>
</dbReference>
<comment type="similarity">
    <text evidence="1 5">Belongs to the bacterial ribosomal protein bL33 family.</text>
</comment>
<keyword evidence="2 5" id="KW-0689">Ribosomal protein</keyword>
<dbReference type="SUPFAM" id="SSF57829">
    <property type="entry name" value="Zn-binding ribosomal proteins"/>
    <property type="match status" value="1"/>
</dbReference>
<dbReference type="GO" id="GO:0005840">
    <property type="term" value="C:ribosome"/>
    <property type="evidence" value="ECO:0007669"/>
    <property type="project" value="UniProtKB-KW"/>
</dbReference>
<reference evidence="6 7" key="1">
    <citation type="journal article" name="Front. Microbiol.">
        <title>Sugar Metabolism of the First Thermophilic Planctomycete Thermogutta terrifontis: Comparative Genomic and Transcriptomic Approaches.</title>
        <authorList>
            <person name="Elcheninov A.G."/>
            <person name="Menzel P."/>
            <person name="Gudbergsdottir S.R."/>
            <person name="Slesarev A.I."/>
            <person name="Kadnikov V.V."/>
            <person name="Krogh A."/>
            <person name="Bonch-Osmolovskaya E.A."/>
            <person name="Peng X."/>
            <person name="Kublanov I.V."/>
        </authorList>
    </citation>
    <scope>NUCLEOTIDE SEQUENCE [LARGE SCALE GENOMIC DNA]</scope>
    <source>
        <strain evidence="6 7">R1</strain>
    </source>
</reference>
<evidence type="ECO:0000256" key="4">
    <source>
        <dbReference type="ARBA" id="ARBA00035176"/>
    </source>
</evidence>
<dbReference type="GO" id="GO:1990904">
    <property type="term" value="C:ribonucleoprotein complex"/>
    <property type="evidence" value="ECO:0007669"/>
    <property type="project" value="UniProtKB-KW"/>
</dbReference>
<proteinExistence type="inferred from homology"/>
<organism evidence="6 7">
    <name type="scientific">Thermogutta terrifontis</name>
    <dbReference type="NCBI Taxonomy" id="1331910"/>
    <lineage>
        <taxon>Bacteria</taxon>
        <taxon>Pseudomonadati</taxon>
        <taxon>Planctomycetota</taxon>
        <taxon>Planctomycetia</taxon>
        <taxon>Pirellulales</taxon>
        <taxon>Thermoguttaceae</taxon>
        <taxon>Thermogutta</taxon>
    </lineage>
</organism>
<dbReference type="Proteomes" id="UP000215086">
    <property type="component" value="Chromosome"/>
</dbReference>
<dbReference type="EMBL" id="CP018477">
    <property type="protein sequence ID" value="ASV72932.1"/>
    <property type="molecule type" value="Genomic_DNA"/>
</dbReference>
<evidence type="ECO:0000256" key="5">
    <source>
        <dbReference type="HAMAP-Rule" id="MF_00294"/>
    </source>
</evidence>
<evidence type="ECO:0000256" key="1">
    <source>
        <dbReference type="ARBA" id="ARBA00007596"/>
    </source>
</evidence>
<sequence>MAKGGKKKKAEVVFLVCEETNDYNYALRRKPGGEKLRLKKFCPRCRRHTWHVEKKK</sequence>
<keyword evidence="3 5" id="KW-0687">Ribonucleoprotein</keyword>
<keyword evidence="7" id="KW-1185">Reference proteome</keyword>
<dbReference type="HAMAP" id="MF_00294">
    <property type="entry name" value="Ribosomal_bL33"/>
    <property type="match status" value="1"/>
</dbReference>
<dbReference type="InterPro" id="IPR011332">
    <property type="entry name" value="Ribosomal_zn-bd"/>
</dbReference>
<dbReference type="GO" id="GO:0006412">
    <property type="term" value="P:translation"/>
    <property type="evidence" value="ECO:0007669"/>
    <property type="project" value="UniProtKB-UniRule"/>
</dbReference>
<evidence type="ECO:0000256" key="3">
    <source>
        <dbReference type="ARBA" id="ARBA00023274"/>
    </source>
</evidence>
<protein>
    <recommendedName>
        <fullName evidence="4 5">Large ribosomal subunit protein bL33</fullName>
    </recommendedName>
</protein>
<accession>A0A286RAE7</accession>
<evidence type="ECO:0000313" key="7">
    <source>
        <dbReference type="Proteomes" id="UP000215086"/>
    </source>
</evidence>
<dbReference type="GO" id="GO:0005737">
    <property type="term" value="C:cytoplasm"/>
    <property type="evidence" value="ECO:0007669"/>
    <property type="project" value="UniProtKB-ARBA"/>
</dbReference>
<evidence type="ECO:0000313" key="6">
    <source>
        <dbReference type="EMBL" id="ASV72932.1"/>
    </source>
</evidence>
<dbReference type="KEGG" id="ttf:THTE_0330"/>
<dbReference type="InterPro" id="IPR038584">
    <property type="entry name" value="Ribosomal_bL33_sf"/>
</dbReference>
<evidence type="ECO:0000256" key="2">
    <source>
        <dbReference type="ARBA" id="ARBA00022980"/>
    </source>
</evidence>
<gene>
    <name evidence="5" type="primary">rpmG</name>
    <name evidence="6" type="ORF">THTE_0330</name>
</gene>
<dbReference type="Gene3D" id="2.20.28.120">
    <property type="entry name" value="Ribosomal protein L33"/>
    <property type="match status" value="1"/>
</dbReference>
<dbReference type="GO" id="GO:0003735">
    <property type="term" value="F:structural constituent of ribosome"/>
    <property type="evidence" value="ECO:0007669"/>
    <property type="project" value="InterPro"/>
</dbReference>
<dbReference type="AlphaFoldDB" id="A0A286RAE7"/>
<dbReference type="NCBIfam" id="NF001764">
    <property type="entry name" value="PRK00504.1"/>
    <property type="match status" value="1"/>
</dbReference>
<dbReference type="OrthoDB" id="197660at2"/>
<dbReference type="InterPro" id="IPR001705">
    <property type="entry name" value="Ribosomal_bL33"/>
</dbReference>
<dbReference type="RefSeq" id="WP_095413708.1">
    <property type="nucleotide sequence ID" value="NZ_CP018477.1"/>
</dbReference>
<name>A0A286RAE7_9BACT</name>
<dbReference type="NCBIfam" id="TIGR01023">
    <property type="entry name" value="rpmG_bact"/>
    <property type="match status" value="1"/>
</dbReference>